<feature type="compositionally biased region" description="Basic residues" evidence="5">
    <location>
        <begin position="2424"/>
        <end position="2438"/>
    </location>
</feature>
<evidence type="ECO:0000256" key="3">
    <source>
        <dbReference type="ARBA" id="ARBA00022771"/>
    </source>
</evidence>
<feature type="compositionally biased region" description="Basic and acidic residues" evidence="5">
    <location>
        <begin position="2276"/>
        <end position="2294"/>
    </location>
</feature>
<dbReference type="PANTHER" id="PTHR10887:SF341">
    <property type="entry name" value="NFX1-TYPE ZINC FINGER-CONTAINING PROTEIN 1"/>
    <property type="match status" value="1"/>
</dbReference>
<evidence type="ECO:0000256" key="4">
    <source>
        <dbReference type="ARBA" id="ARBA00022833"/>
    </source>
</evidence>
<keyword evidence="8" id="KW-1185">Reference proteome</keyword>
<evidence type="ECO:0000313" key="8">
    <source>
        <dbReference type="Proteomes" id="UP000242188"/>
    </source>
</evidence>
<feature type="compositionally biased region" description="Basic and acidic residues" evidence="5">
    <location>
        <begin position="2223"/>
        <end position="2253"/>
    </location>
</feature>
<dbReference type="GO" id="GO:0008270">
    <property type="term" value="F:zinc ion binding"/>
    <property type="evidence" value="ECO:0007669"/>
    <property type="project" value="UniProtKB-KW"/>
</dbReference>
<dbReference type="InterPro" id="IPR045055">
    <property type="entry name" value="DNA2/NAM7-like"/>
</dbReference>
<dbReference type="PANTHER" id="PTHR10887">
    <property type="entry name" value="DNA2/NAM7 HELICASE FAMILY"/>
    <property type="match status" value="1"/>
</dbReference>
<reference evidence="7 8" key="1">
    <citation type="journal article" date="2017" name="Nat. Ecol. Evol.">
        <title>Scallop genome provides insights into evolution of bilaterian karyotype and development.</title>
        <authorList>
            <person name="Wang S."/>
            <person name="Zhang J."/>
            <person name="Jiao W."/>
            <person name="Li J."/>
            <person name="Xun X."/>
            <person name="Sun Y."/>
            <person name="Guo X."/>
            <person name="Huan P."/>
            <person name="Dong B."/>
            <person name="Zhang L."/>
            <person name="Hu X."/>
            <person name="Sun X."/>
            <person name="Wang J."/>
            <person name="Zhao C."/>
            <person name="Wang Y."/>
            <person name="Wang D."/>
            <person name="Huang X."/>
            <person name="Wang R."/>
            <person name="Lv J."/>
            <person name="Li Y."/>
            <person name="Zhang Z."/>
            <person name="Liu B."/>
            <person name="Lu W."/>
            <person name="Hui Y."/>
            <person name="Liang J."/>
            <person name="Zhou Z."/>
            <person name="Hou R."/>
            <person name="Li X."/>
            <person name="Liu Y."/>
            <person name="Li H."/>
            <person name="Ning X."/>
            <person name="Lin Y."/>
            <person name="Zhao L."/>
            <person name="Xing Q."/>
            <person name="Dou J."/>
            <person name="Li Y."/>
            <person name="Mao J."/>
            <person name="Guo H."/>
            <person name="Dou H."/>
            <person name="Li T."/>
            <person name="Mu C."/>
            <person name="Jiang W."/>
            <person name="Fu Q."/>
            <person name="Fu X."/>
            <person name="Miao Y."/>
            <person name="Liu J."/>
            <person name="Yu Q."/>
            <person name="Li R."/>
            <person name="Liao H."/>
            <person name="Li X."/>
            <person name="Kong Y."/>
            <person name="Jiang Z."/>
            <person name="Chourrout D."/>
            <person name="Li R."/>
            <person name="Bao Z."/>
        </authorList>
    </citation>
    <scope>NUCLEOTIDE SEQUENCE [LARGE SCALE GENOMIC DNA]</scope>
    <source>
        <strain evidence="7 8">PY_sf001</strain>
    </source>
</reference>
<feature type="domain" description="NF-X1-type" evidence="6">
    <location>
        <begin position="1726"/>
        <end position="1743"/>
    </location>
</feature>
<keyword evidence="2" id="KW-0677">Repeat</keyword>
<keyword evidence="3" id="KW-0863">Zinc-finger</keyword>
<feature type="compositionally biased region" description="Basic and acidic residues" evidence="5">
    <location>
        <begin position="2334"/>
        <end position="2345"/>
    </location>
</feature>
<dbReference type="GO" id="GO:0031048">
    <property type="term" value="P:regulatory ncRNA-mediated heterochromatin formation"/>
    <property type="evidence" value="ECO:0007669"/>
    <property type="project" value="TreeGrafter"/>
</dbReference>
<feature type="domain" description="NF-X1-type" evidence="6">
    <location>
        <begin position="1669"/>
        <end position="1692"/>
    </location>
</feature>
<protein>
    <submittedName>
        <fullName evidence="7">NFX1-type zinc finger-containing protein 1</fullName>
    </submittedName>
</protein>
<evidence type="ECO:0000256" key="2">
    <source>
        <dbReference type="ARBA" id="ARBA00022737"/>
    </source>
</evidence>
<dbReference type="Pfam" id="PF13086">
    <property type="entry name" value="AAA_11"/>
    <property type="match status" value="1"/>
</dbReference>
<dbReference type="InterPro" id="IPR041679">
    <property type="entry name" value="DNA2/NAM7-like_C"/>
</dbReference>
<dbReference type="InterPro" id="IPR027417">
    <property type="entry name" value="P-loop_NTPase"/>
</dbReference>
<feature type="domain" description="NF-X1-type" evidence="6">
    <location>
        <begin position="1419"/>
        <end position="1441"/>
    </location>
</feature>
<sequence>MALARSDRTFSVGRLKSLLDESCSNKKVLDTLVSHGRSRALVSFDTSDLPPADTICWLAVIAKAVQCVTDKAKVIDLLTMVLGTRLFTREITNTLSMFASNTSEDDVIQFIQNLVEVVSQLFLRFPHSFTDVFGHIVIMEKRIEEMILTTKGKKRQKIQSLSDVVSSLKETALKRMTGYDRGKAKSECLPPPEDFRTIPVLPRTSDIFVNYRGVYLRKNKASGGYENLEHYLDVQFRLYREDCISPLRDGVNEYITAVSSGNNIGRLQDGKLYKKVVAVSKKPTIEGEQYVIKLDKDQSSRINWMSSRRLIYGSLVCLSVDNFRNMHFAVVSESDRKDLQKDRKFSVVCPCNDILPLETKMTMVESSAYFEAYRHVLAGLQNIKEGELPFEKYIVKCRKDVDPPLYVMNTSAEYDLQPILSGQPIYNSKEKATYYKRFAGETDGENKDSGKQHNVKILQPIYTWPTAEELCLDQSQLEAFHAALTQELVLIQGPPGTGKTHVGLKIAKTLLHNKSTWETPETKNNRIRDKRKCPMLVVCFTNHALDQFMEGIVNFLDPKAKLSWRNDIVRVGGRSDNAAVEQFSLKNRRRSFGRGGRVDENRYFRSLQRLQQQIADTKYRLRNLHSVILKLTFLKPIMSGRNCKALDKENIFFEWLGADEMSWMQKAEIAYYSELQTLYSGHAGLKTRETQNQQELLHVKTDAEILEDDRRIEDDTLASLEADKDIGLDVRIAISNMLHDDSDVCKTLQMDDLFKAVLRQEAMKTFTRLTSHDTMTDWEAAGCSSLSNLNNLTLDNRWRLYRYWVRKYKASQEDALLQLEQELSQVLKDYQKEKKCVDAMVLKTATVIAMTTTGAARYQDVLKEIGPRIVIIEEAAEVLETHIITALSPRCEHLILIGDHKQLEPKPSVYRLEQKYNLGLSMFERLLNNGIENHCLQRQHRMRPDISRLVRDIYPTLEDSENVFKYEHVMGVEKDVFFINHNRSEDYGGDTRSYSNKHEAGYVVALCRYLLKQGYAPNQITILAAYSGQMLCIRNLMPRNEFEGVRAVAIDNFQGEETDIILLSLVRSNKTGNIGFLKKENRICVALSRAKKGLYVIGDFSILEAGCHLWAQVTKKTKLFDQFGNALPLVCQNHPQTRTLVTDAEDFNRSPDGGCDRKCDFRLCCGHVCRLFCHPKDKEHIDYKCKETCNKACSNDHQCRKKCHFEEECKCPILMKKDLPCGHKATMKCHIHPEDHKCTVNVEKTLPCGHVLTLQCNSKPESILCKEFVNRTLGRCGHDAIMECSVNPDTFKCRILVTHTLERCVHEVTLECHVDATAYQCKRIVTRELHACEHTAELECWINSAHHECTVMLHKFREDCGHSFDVVCSKYSPSYESDTCCSTITSKRFSKCQHSVDVACHIDIKNIKCKAIVKKQWDCQHSAELECCTSEEANCKQKCLQKCTRGHICYRKCHYPEQCTCKRWVDKTIPNCCHIQKVECHKDPGSVDCTEIVIKELPHCAHIKKMPCHEDPSTIVCVQMVNKALIPCGHMKELECSSDVSMIKCIEIVSKRIELCGHSQDMACSMDPSSCKCTSLVNKVLPQCGHISKLECSADPEHHLCDEIVSKKLPCDHEIKMECCKSPSTSTRCQVMVRMSRPACSHKVDIECSKKASIDKKKCNKLTQQQLACGHDCSVECWKSVNQQPCQQKCSATLSCGHKCGGKCRNCSVNMFHEPCKKSCNKILICGHSCNSTKCGSCRSCNSQCKNYCPHRHCTHACGSECRPCHEKCSLKCPHHQCSRLCFEQCDRPRCDRPCPLLLDCQHRCLGFCGDPCPESCIKCKTKHIQKVFCHTPPSEDTRLVRLTDCRHEFESNYLDEIVDGKTNALDIFRCPKCKEIVRWHPRYANVLKIQWEAIESVKTFLNMHVSLPRISFPKETEDIAKAAMYITRFRTYLYIQEKLHNGTTDVRLLNQWAISYSQMLTKLLYSSQQTIDLTPQQVGCINRNLCKLSAVWLLLISSHWENRSASCELKVDTRTSGRISDGKRIEYITEEHKTVNDAESFIRKAHTFTTSNLHKVRKMLEPLLTNASEAIVAFDFPVLVAVGVHRDDWTICDKGHFRPSNIWSKTCSECSSENLIKQHGLDVGGACGGDEYGTGQGGRHGRGRGQSRFNEGSKRDRGRGSRGRCRDRGLERSSGFRTDCRKLEDTRKKNILENSGQSREKGDKKTGRECCGEIVEGNGKMRGREVEQHNKINEKVTDRENKIGCGRGETDVGSRGGLSRGGGRQRGGGSKRGRGKEIGKENGKRSLERHGRGTVEQQDESSKRLRGDENVGGNYKGRDRDRDSGSGGKGGRRKECCEESEGSRHGNIKGMSGREFEGVPSREVPDGKRRGRDGELGGERGGGYSDNGGGGGSKGKGVEKNKRGRGRGEHSEGGRGGPYSGHRGGRGRGSRGGRGRGSKVESGAEGGKVDEDGSCVWNEVERGGGRGRGRGRGSRGGRGGGNRGGRSGGNVLTKQALWQPDIHISHTVNGHDFTIDTKFLDNQVHNAVII</sequence>
<feature type="region of interest" description="Disordered" evidence="5">
    <location>
        <begin position="2133"/>
        <end position="2173"/>
    </location>
</feature>
<feature type="compositionally biased region" description="Basic and acidic residues" evidence="5">
    <location>
        <begin position="2152"/>
        <end position="2172"/>
    </location>
</feature>
<feature type="compositionally biased region" description="Basic residues" evidence="5">
    <location>
        <begin position="2466"/>
        <end position="2476"/>
    </location>
</feature>
<name>A0A210Q1X1_MIZYE</name>
<dbReference type="SMART" id="SM00438">
    <property type="entry name" value="ZnF_NFX"/>
    <property type="match status" value="9"/>
</dbReference>
<evidence type="ECO:0000256" key="5">
    <source>
        <dbReference type="SAM" id="MobiDB-lite"/>
    </source>
</evidence>
<organism evidence="7 8">
    <name type="scientific">Mizuhopecten yessoensis</name>
    <name type="common">Japanese scallop</name>
    <name type="synonym">Patinopecten yessoensis</name>
    <dbReference type="NCBI Taxonomy" id="6573"/>
    <lineage>
        <taxon>Eukaryota</taxon>
        <taxon>Metazoa</taxon>
        <taxon>Spiralia</taxon>
        <taxon>Lophotrochozoa</taxon>
        <taxon>Mollusca</taxon>
        <taxon>Bivalvia</taxon>
        <taxon>Autobranchia</taxon>
        <taxon>Pteriomorphia</taxon>
        <taxon>Pectinida</taxon>
        <taxon>Pectinoidea</taxon>
        <taxon>Pectinidae</taxon>
        <taxon>Mizuhopecten</taxon>
    </lineage>
</organism>
<evidence type="ECO:0000259" key="6">
    <source>
        <dbReference type="SMART" id="SM00438"/>
    </source>
</evidence>
<proteinExistence type="predicted"/>
<dbReference type="InterPro" id="IPR000967">
    <property type="entry name" value="Znf_NFX1"/>
</dbReference>
<dbReference type="FunFam" id="3.40.50.300:FF:000742">
    <property type="entry name" value="NFX1-type zinc finger-containing protein 1"/>
    <property type="match status" value="1"/>
</dbReference>
<feature type="domain" description="NF-X1-type" evidence="6">
    <location>
        <begin position="1392"/>
        <end position="1411"/>
    </location>
</feature>
<feature type="compositionally biased region" description="Basic and acidic residues" evidence="5">
    <location>
        <begin position="2301"/>
        <end position="2310"/>
    </location>
</feature>
<feature type="compositionally biased region" description="Gly residues" evidence="5">
    <location>
        <begin position="2380"/>
        <end position="2396"/>
    </location>
</feature>
<feature type="domain" description="NF-X1-type" evidence="6">
    <location>
        <begin position="1443"/>
        <end position="1463"/>
    </location>
</feature>
<dbReference type="Proteomes" id="UP000242188">
    <property type="component" value="Unassembled WGS sequence"/>
</dbReference>
<dbReference type="InterPro" id="IPR041677">
    <property type="entry name" value="DNA2/NAM7_AAA_11"/>
</dbReference>
<dbReference type="InterPro" id="IPR057373">
    <property type="entry name" value="ZNFX1"/>
</dbReference>
<feature type="compositionally biased region" description="Basic and acidic residues" evidence="5">
    <location>
        <begin position="2364"/>
        <end position="2379"/>
    </location>
</feature>
<dbReference type="Pfam" id="PF25396">
    <property type="entry name" value="ZNFX1"/>
    <property type="match status" value="1"/>
</dbReference>
<feature type="compositionally biased region" description="Basic and acidic residues" evidence="5">
    <location>
        <begin position="2397"/>
        <end position="2414"/>
    </location>
</feature>
<dbReference type="SUPFAM" id="SSF52540">
    <property type="entry name" value="P-loop containing nucleoside triphosphate hydrolases"/>
    <property type="match status" value="1"/>
</dbReference>
<accession>A0A210Q1X1</accession>
<dbReference type="InterPro" id="IPR047187">
    <property type="entry name" value="SF1_C_Upf1"/>
</dbReference>
<dbReference type="GO" id="GO:0004386">
    <property type="term" value="F:helicase activity"/>
    <property type="evidence" value="ECO:0007669"/>
    <property type="project" value="InterPro"/>
</dbReference>
<feature type="region of interest" description="Disordered" evidence="5">
    <location>
        <begin position="2222"/>
        <end position="2492"/>
    </location>
</feature>
<feature type="compositionally biased region" description="Gly residues" evidence="5">
    <location>
        <begin position="2255"/>
        <end position="2269"/>
    </location>
</feature>
<feature type="compositionally biased region" description="Gly residues" evidence="5">
    <location>
        <begin position="2477"/>
        <end position="2489"/>
    </location>
</feature>
<comment type="caution">
    <text evidence="7">The sequence shown here is derived from an EMBL/GenBank/DDBJ whole genome shotgun (WGS) entry which is preliminary data.</text>
</comment>
<gene>
    <name evidence="7" type="ORF">KP79_PYT17014</name>
</gene>
<keyword evidence="1" id="KW-0479">Metal-binding</keyword>
<dbReference type="EMBL" id="NEDP02005228">
    <property type="protein sequence ID" value="OWF42722.1"/>
    <property type="molecule type" value="Genomic_DNA"/>
</dbReference>
<evidence type="ECO:0000313" key="7">
    <source>
        <dbReference type="EMBL" id="OWF42722.1"/>
    </source>
</evidence>
<dbReference type="GO" id="GO:0031380">
    <property type="term" value="C:nuclear RNA-directed RNA polymerase complex"/>
    <property type="evidence" value="ECO:0007669"/>
    <property type="project" value="TreeGrafter"/>
</dbReference>
<dbReference type="CDD" id="cd18808">
    <property type="entry name" value="SF1_C_Upf1"/>
    <property type="match status" value="1"/>
</dbReference>
<feature type="domain" description="NF-X1-type" evidence="6">
    <location>
        <begin position="1332"/>
        <end position="1351"/>
    </location>
</feature>
<feature type="domain" description="NF-X1-type" evidence="6">
    <location>
        <begin position="1165"/>
        <end position="1187"/>
    </location>
</feature>
<feature type="domain" description="NF-X1-type" evidence="6">
    <location>
        <begin position="1221"/>
        <end position="1240"/>
    </location>
</feature>
<dbReference type="Pfam" id="PF13087">
    <property type="entry name" value="AAA_12"/>
    <property type="match status" value="1"/>
</dbReference>
<dbReference type="Gene3D" id="3.40.50.300">
    <property type="entry name" value="P-loop containing nucleotide triphosphate hydrolases"/>
    <property type="match status" value="3"/>
</dbReference>
<feature type="domain" description="NF-X1-type" evidence="6">
    <location>
        <begin position="1193"/>
        <end position="1213"/>
    </location>
</feature>
<keyword evidence="4" id="KW-0862">Zinc</keyword>
<evidence type="ECO:0000256" key="1">
    <source>
        <dbReference type="ARBA" id="ARBA00022723"/>
    </source>
</evidence>
<dbReference type="OrthoDB" id="2423195at2759"/>